<name>A0A6M3XUK5_9ZZZZ</name>
<reference evidence="1" key="1">
    <citation type="submission" date="2020-03" db="EMBL/GenBank/DDBJ databases">
        <title>The deep terrestrial virosphere.</title>
        <authorList>
            <person name="Holmfeldt K."/>
            <person name="Nilsson E."/>
            <person name="Simone D."/>
            <person name="Lopez-Fernandez M."/>
            <person name="Wu X."/>
            <person name="de Brujin I."/>
            <person name="Lundin D."/>
            <person name="Andersson A."/>
            <person name="Bertilsson S."/>
            <person name="Dopson M."/>
        </authorList>
    </citation>
    <scope>NUCLEOTIDE SEQUENCE</scope>
    <source>
        <strain evidence="1">TM448B02664</strain>
    </source>
</reference>
<dbReference type="EMBL" id="MT144937">
    <property type="protein sequence ID" value="QJI01619.1"/>
    <property type="molecule type" value="Genomic_DNA"/>
</dbReference>
<organism evidence="1">
    <name type="scientific">viral metagenome</name>
    <dbReference type="NCBI Taxonomy" id="1070528"/>
    <lineage>
        <taxon>unclassified sequences</taxon>
        <taxon>metagenomes</taxon>
        <taxon>organismal metagenomes</taxon>
    </lineage>
</organism>
<gene>
    <name evidence="1" type="ORF">TM448B02664_0007</name>
</gene>
<dbReference type="AlphaFoldDB" id="A0A6M3XUK5"/>
<evidence type="ECO:0000313" key="1">
    <source>
        <dbReference type="EMBL" id="QJI01619.1"/>
    </source>
</evidence>
<proteinExistence type="predicted"/>
<protein>
    <submittedName>
        <fullName evidence="1">Uncharacterized protein</fullName>
    </submittedName>
</protein>
<sequence length="173" mass="17437">MPVVTFVASVLSALCLLACLSIAGGCGGVWQKAASVTAIAAIEVDRAATSAYREIAEAELDRVEAADGTLDDWCEAVAEPWAVALRIDCAAVAVADLAIAAQSVIDAGETPGAEWAGAACGALSAAESVWGQVEDPPRALRVARELACALAGDYAAPEPSCPVDEPPPGCEGI</sequence>
<accession>A0A6M3XUK5</accession>